<dbReference type="Gene3D" id="3.40.50.1820">
    <property type="entry name" value="alpha/beta hydrolase"/>
    <property type="match status" value="1"/>
</dbReference>
<evidence type="ECO:0000313" key="2">
    <source>
        <dbReference type="Proteomes" id="UP000325672"/>
    </source>
</evidence>
<organism evidence="1 2">
    <name type="scientific">Aspergillus pseudotamarii</name>
    <dbReference type="NCBI Taxonomy" id="132259"/>
    <lineage>
        <taxon>Eukaryota</taxon>
        <taxon>Fungi</taxon>
        <taxon>Dikarya</taxon>
        <taxon>Ascomycota</taxon>
        <taxon>Pezizomycotina</taxon>
        <taxon>Eurotiomycetes</taxon>
        <taxon>Eurotiomycetidae</taxon>
        <taxon>Eurotiales</taxon>
        <taxon>Aspergillaceae</taxon>
        <taxon>Aspergillus</taxon>
        <taxon>Aspergillus subgen. Circumdati</taxon>
    </lineage>
</organism>
<dbReference type="Proteomes" id="UP000325672">
    <property type="component" value="Unassembled WGS sequence"/>
</dbReference>
<dbReference type="SUPFAM" id="SSF53474">
    <property type="entry name" value="alpha/beta-Hydrolases"/>
    <property type="match status" value="1"/>
</dbReference>
<evidence type="ECO:0000313" key="1">
    <source>
        <dbReference type="EMBL" id="KAE8143607.1"/>
    </source>
</evidence>
<reference evidence="1 2" key="1">
    <citation type="submission" date="2019-04" db="EMBL/GenBank/DDBJ databases">
        <title>Friends and foes A comparative genomics study of 23 Aspergillus species from section Flavi.</title>
        <authorList>
            <consortium name="DOE Joint Genome Institute"/>
            <person name="Kjaerbolling I."/>
            <person name="Vesth T."/>
            <person name="Frisvad J.C."/>
            <person name="Nybo J.L."/>
            <person name="Theobald S."/>
            <person name="Kildgaard S."/>
            <person name="Isbrandt T."/>
            <person name="Kuo A."/>
            <person name="Sato A."/>
            <person name="Lyhne E.K."/>
            <person name="Kogle M.E."/>
            <person name="Wiebenga A."/>
            <person name="Kun R.S."/>
            <person name="Lubbers R.J."/>
            <person name="Makela M.R."/>
            <person name="Barry K."/>
            <person name="Chovatia M."/>
            <person name="Clum A."/>
            <person name="Daum C."/>
            <person name="Haridas S."/>
            <person name="He G."/>
            <person name="LaButti K."/>
            <person name="Lipzen A."/>
            <person name="Mondo S."/>
            <person name="Riley R."/>
            <person name="Salamov A."/>
            <person name="Simmons B.A."/>
            <person name="Magnuson J.K."/>
            <person name="Henrissat B."/>
            <person name="Mortensen U.H."/>
            <person name="Larsen T.O."/>
            <person name="Devries R.P."/>
            <person name="Grigoriev I.V."/>
            <person name="Machida M."/>
            <person name="Baker S.E."/>
            <person name="Andersen M.R."/>
        </authorList>
    </citation>
    <scope>NUCLEOTIDE SEQUENCE [LARGE SCALE GENOMIC DNA]</scope>
    <source>
        <strain evidence="1 2">CBS 117625</strain>
    </source>
</reference>
<sequence length="107" mass="12065">MVSLALTDSPVGFAAWLWDLKNTGSDGYPYSYEEIITDTMLSWIQSPYGSIQDYHLVYTAALSFPKSDMPTGVTQWGNIHGPFPALAKFNLAPLDWIERTTHVVYFK</sequence>
<accession>A0A5N6TBG5</accession>
<gene>
    <name evidence="1" type="ORF">BDV38DRAFT_276690</name>
</gene>
<protein>
    <submittedName>
        <fullName evidence="1">Uncharacterized protein</fullName>
    </submittedName>
</protein>
<dbReference type="InterPro" id="IPR029058">
    <property type="entry name" value="AB_hydrolase_fold"/>
</dbReference>
<dbReference type="EMBL" id="ML743551">
    <property type="protein sequence ID" value="KAE8143607.1"/>
    <property type="molecule type" value="Genomic_DNA"/>
</dbReference>
<name>A0A5N6TBG5_ASPPS</name>
<dbReference type="RefSeq" id="XP_031919670.1">
    <property type="nucleotide sequence ID" value="XM_032058281.1"/>
</dbReference>
<proteinExistence type="predicted"/>
<dbReference type="OrthoDB" id="6431331at2759"/>
<keyword evidence="2" id="KW-1185">Reference proteome</keyword>
<dbReference type="AlphaFoldDB" id="A0A5N6TBG5"/>
<dbReference type="GeneID" id="43642491"/>